<feature type="compositionally biased region" description="Basic and acidic residues" evidence="1">
    <location>
        <begin position="208"/>
        <end position="223"/>
    </location>
</feature>
<evidence type="ECO:0000313" key="3">
    <source>
        <dbReference type="Proteomes" id="UP001521184"/>
    </source>
</evidence>
<feature type="compositionally biased region" description="Basic and acidic residues" evidence="1">
    <location>
        <begin position="242"/>
        <end position="253"/>
    </location>
</feature>
<feature type="region of interest" description="Disordered" evidence="1">
    <location>
        <begin position="208"/>
        <end position="291"/>
    </location>
</feature>
<gene>
    <name evidence="2" type="ORF">SLS58_006707</name>
</gene>
<evidence type="ECO:0000313" key="2">
    <source>
        <dbReference type="EMBL" id="KAL1640693.1"/>
    </source>
</evidence>
<sequence>MEPSQQLDDLDTRLRTCSIDSPTLPPPSTPSPASSHVLHSRVVSAPAALTSPTTTAQPDDDDGIGDICKILTQLFVLQHIDSSEALYGELLRQAWATYRGRGLPPAQFRTLVDAECGPQRKHLAAMRRELEDTDRTRLTTGEKAELEDVQREYGERSAVLRQREEMLLSVLPEGERDGPKWEPTPAQFGRDVPTEEDLALLVRDMEERAEERRRKRAGNKEAARMSSNRQHTEAPEPDEDKESTSPEASRDAMESAGPPAEASNATDEDTAMNESAGEEAEASSDPLSPDGAVARKYPELYAEQVALLAAHDSFDEYRDGLIAGVSLGRRELLNLYRVRSMTAQFASRLSRGGVYNTAELDAFTHDPLVDADMQRVMDGVRGMRRKLRILAIRRAALAVWGRELEAKFRDAQAKEEARVAALQE</sequence>
<accession>A0ABR3TMG0</accession>
<feature type="region of interest" description="Disordered" evidence="1">
    <location>
        <begin position="172"/>
        <end position="194"/>
    </location>
</feature>
<proteinExistence type="predicted"/>
<protein>
    <submittedName>
        <fullName evidence="2">Uncharacterized protein</fullName>
    </submittedName>
</protein>
<comment type="caution">
    <text evidence="2">The sequence shown here is derived from an EMBL/GenBank/DDBJ whole genome shotgun (WGS) entry which is preliminary data.</text>
</comment>
<dbReference type="Proteomes" id="UP001521184">
    <property type="component" value="Unassembled WGS sequence"/>
</dbReference>
<evidence type="ECO:0000256" key="1">
    <source>
        <dbReference type="SAM" id="MobiDB-lite"/>
    </source>
</evidence>
<name>A0ABR3TMG0_9PEZI</name>
<feature type="region of interest" description="Disordered" evidence="1">
    <location>
        <begin position="16"/>
        <end position="38"/>
    </location>
</feature>
<dbReference type="EMBL" id="JAKEKT020000047">
    <property type="protein sequence ID" value="KAL1640693.1"/>
    <property type="molecule type" value="Genomic_DNA"/>
</dbReference>
<reference evidence="2 3" key="1">
    <citation type="journal article" date="2023" name="Plant Dis.">
        <title>First Report of Diplodia intermedia Causing Canker and Dieback Diseases on Apple Trees in Canada.</title>
        <authorList>
            <person name="Ellouze W."/>
            <person name="Ilyukhin E."/>
            <person name="Sulman M."/>
            <person name="Ali S."/>
        </authorList>
    </citation>
    <scope>NUCLEOTIDE SEQUENCE [LARGE SCALE GENOMIC DNA]</scope>
    <source>
        <strain evidence="2 3">M45-28</strain>
    </source>
</reference>
<keyword evidence="3" id="KW-1185">Reference proteome</keyword>
<feature type="compositionally biased region" description="Acidic residues" evidence="1">
    <location>
        <begin position="266"/>
        <end position="282"/>
    </location>
</feature>
<organism evidence="2 3">
    <name type="scientific">Diplodia intermedia</name>
    <dbReference type="NCBI Taxonomy" id="856260"/>
    <lineage>
        <taxon>Eukaryota</taxon>
        <taxon>Fungi</taxon>
        <taxon>Dikarya</taxon>
        <taxon>Ascomycota</taxon>
        <taxon>Pezizomycotina</taxon>
        <taxon>Dothideomycetes</taxon>
        <taxon>Dothideomycetes incertae sedis</taxon>
        <taxon>Botryosphaeriales</taxon>
        <taxon>Botryosphaeriaceae</taxon>
        <taxon>Diplodia</taxon>
    </lineage>
</organism>